<feature type="compositionally biased region" description="Basic and acidic residues" evidence="1">
    <location>
        <begin position="127"/>
        <end position="140"/>
    </location>
</feature>
<evidence type="ECO:0008006" key="4">
    <source>
        <dbReference type="Google" id="ProtNLM"/>
    </source>
</evidence>
<protein>
    <recommendedName>
        <fullName evidence="4">Phosphotransferase system, HPr-related protein</fullName>
    </recommendedName>
</protein>
<feature type="region of interest" description="Disordered" evidence="1">
    <location>
        <begin position="1"/>
        <end position="180"/>
    </location>
</feature>
<feature type="compositionally biased region" description="Acidic residues" evidence="1">
    <location>
        <begin position="155"/>
        <end position="165"/>
    </location>
</feature>
<sequence length="180" mass="19657">MSTERKPYTPREIDDTEDRMGSIDQLDFSERQDERQGRVGDERSPEEAEREFPDERVQQAGLSGGETLGTGIHEDGVSMDDVSPETLLDESGARSPREPGDAYPADKELTEVDAGDIGGGYGLDEAELGRRHPLDDKAWDGDPTEPLEPEPGVTIDDELAGDDALEANRKHTRDGGSFGE</sequence>
<evidence type="ECO:0000256" key="1">
    <source>
        <dbReference type="SAM" id="MobiDB-lite"/>
    </source>
</evidence>
<evidence type="ECO:0000313" key="3">
    <source>
        <dbReference type="Proteomes" id="UP000635983"/>
    </source>
</evidence>
<comment type="caution">
    <text evidence="2">The sequence shown here is derived from an EMBL/GenBank/DDBJ whole genome shotgun (WGS) entry which is preliminary data.</text>
</comment>
<dbReference type="RefSeq" id="WP_188986022.1">
    <property type="nucleotide sequence ID" value="NZ_BMPO01000013.1"/>
</dbReference>
<keyword evidence="3" id="KW-1185">Reference proteome</keyword>
<organism evidence="2 3">
    <name type="scientific">Pseudomonas matsuisoli</name>
    <dbReference type="NCBI Taxonomy" id="1515666"/>
    <lineage>
        <taxon>Bacteria</taxon>
        <taxon>Pseudomonadati</taxon>
        <taxon>Pseudomonadota</taxon>
        <taxon>Gammaproteobacteria</taxon>
        <taxon>Pseudomonadales</taxon>
        <taxon>Pseudomonadaceae</taxon>
        <taxon>Pseudomonas</taxon>
    </lineage>
</organism>
<reference evidence="2" key="1">
    <citation type="journal article" date="2014" name="Int. J. Syst. Evol. Microbiol.">
        <title>Complete genome sequence of Corynebacterium casei LMG S-19264T (=DSM 44701T), isolated from a smear-ripened cheese.</title>
        <authorList>
            <consortium name="US DOE Joint Genome Institute (JGI-PGF)"/>
            <person name="Walter F."/>
            <person name="Albersmeier A."/>
            <person name="Kalinowski J."/>
            <person name="Ruckert C."/>
        </authorList>
    </citation>
    <scope>NUCLEOTIDE SEQUENCE</scope>
    <source>
        <strain evidence="2">JCM 30078</strain>
    </source>
</reference>
<dbReference type="AlphaFoldDB" id="A0A917V1S0"/>
<feature type="compositionally biased region" description="Basic and acidic residues" evidence="1">
    <location>
        <begin position="91"/>
        <end position="110"/>
    </location>
</feature>
<gene>
    <name evidence="2" type="ORF">GCM10009304_40280</name>
</gene>
<reference evidence="2" key="2">
    <citation type="submission" date="2020-09" db="EMBL/GenBank/DDBJ databases">
        <authorList>
            <person name="Sun Q."/>
            <person name="Ohkuma M."/>
        </authorList>
    </citation>
    <scope>NUCLEOTIDE SEQUENCE</scope>
    <source>
        <strain evidence="2">JCM 30078</strain>
    </source>
</reference>
<dbReference type="EMBL" id="BMPO01000013">
    <property type="protein sequence ID" value="GGK10189.1"/>
    <property type="molecule type" value="Genomic_DNA"/>
</dbReference>
<proteinExistence type="predicted"/>
<feature type="compositionally biased region" description="Basic and acidic residues" evidence="1">
    <location>
        <begin position="28"/>
        <end position="57"/>
    </location>
</feature>
<dbReference type="Proteomes" id="UP000635983">
    <property type="component" value="Unassembled WGS sequence"/>
</dbReference>
<feature type="compositionally biased region" description="Basic and acidic residues" evidence="1">
    <location>
        <begin position="1"/>
        <end position="21"/>
    </location>
</feature>
<name>A0A917V1S0_9PSED</name>
<accession>A0A917V1S0</accession>
<evidence type="ECO:0000313" key="2">
    <source>
        <dbReference type="EMBL" id="GGK10189.1"/>
    </source>
</evidence>